<dbReference type="EMBL" id="UINC01020852">
    <property type="protein sequence ID" value="SVA87149.1"/>
    <property type="molecule type" value="Genomic_DNA"/>
</dbReference>
<sequence>VKNNLFILIFFLLLGCSSQTTVSTNATLKTSCPIVLFSSEHNQYITGNTKPITTENIRYRAEINNYAFNSECSIKDNVFQAELSLLFVVKSDLTEESSITLPFYVAILNANDEVVDMQYYQVDGDLMSESENANYIETELTKTIKLQIPIFNEEELNQNKVVVGFMLD</sequence>
<name>A0A381ZD60_9ZZZZ</name>
<protein>
    <submittedName>
        <fullName evidence="1">Uncharacterized protein</fullName>
    </submittedName>
</protein>
<proteinExistence type="predicted"/>
<dbReference type="AlphaFoldDB" id="A0A381ZD60"/>
<accession>A0A381ZD60</accession>
<reference evidence="1" key="1">
    <citation type="submission" date="2018-05" db="EMBL/GenBank/DDBJ databases">
        <authorList>
            <person name="Lanie J.A."/>
            <person name="Ng W.-L."/>
            <person name="Kazmierczak K.M."/>
            <person name="Andrzejewski T.M."/>
            <person name="Davidsen T.M."/>
            <person name="Wayne K.J."/>
            <person name="Tettelin H."/>
            <person name="Glass J.I."/>
            <person name="Rusch D."/>
            <person name="Podicherti R."/>
            <person name="Tsui H.-C.T."/>
            <person name="Winkler M.E."/>
        </authorList>
    </citation>
    <scope>NUCLEOTIDE SEQUENCE</scope>
</reference>
<feature type="non-terminal residue" evidence="1">
    <location>
        <position position="168"/>
    </location>
</feature>
<evidence type="ECO:0000313" key="1">
    <source>
        <dbReference type="EMBL" id="SVA87149.1"/>
    </source>
</evidence>
<gene>
    <name evidence="1" type="ORF">METZ01_LOCUS140003</name>
</gene>
<organism evidence="1">
    <name type="scientific">marine metagenome</name>
    <dbReference type="NCBI Taxonomy" id="408172"/>
    <lineage>
        <taxon>unclassified sequences</taxon>
        <taxon>metagenomes</taxon>
        <taxon>ecological metagenomes</taxon>
    </lineage>
</organism>
<feature type="non-terminal residue" evidence="1">
    <location>
        <position position="1"/>
    </location>
</feature>